<protein>
    <submittedName>
        <fullName evidence="2">Uncharacterized protein</fullName>
    </submittedName>
</protein>
<dbReference type="WBParaSite" id="ACRNAN_scaffold5263.g27562.t1">
    <property type="protein sequence ID" value="ACRNAN_scaffold5263.g27562.t1"/>
    <property type="gene ID" value="ACRNAN_scaffold5263.g27562"/>
</dbReference>
<sequence length="78" mass="8982">MHFLLLLFRESSIEGPHVPPTKVAFIWLWAIDSSFVIVLEEKSVLKTNPVPLYTRVLPTISAKKENWSHANQAKLQRL</sequence>
<evidence type="ECO:0000313" key="1">
    <source>
        <dbReference type="Proteomes" id="UP000887540"/>
    </source>
</evidence>
<evidence type="ECO:0000313" key="2">
    <source>
        <dbReference type="WBParaSite" id="ACRNAN_scaffold5263.g27562.t1"/>
    </source>
</evidence>
<dbReference type="AlphaFoldDB" id="A0A914E2N6"/>
<proteinExistence type="predicted"/>
<dbReference type="Proteomes" id="UP000887540">
    <property type="component" value="Unplaced"/>
</dbReference>
<name>A0A914E2N6_9BILA</name>
<reference evidence="2" key="1">
    <citation type="submission" date="2022-11" db="UniProtKB">
        <authorList>
            <consortium name="WormBaseParasite"/>
        </authorList>
    </citation>
    <scope>IDENTIFICATION</scope>
</reference>
<organism evidence="1 2">
    <name type="scientific">Acrobeloides nanus</name>
    <dbReference type="NCBI Taxonomy" id="290746"/>
    <lineage>
        <taxon>Eukaryota</taxon>
        <taxon>Metazoa</taxon>
        <taxon>Ecdysozoa</taxon>
        <taxon>Nematoda</taxon>
        <taxon>Chromadorea</taxon>
        <taxon>Rhabditida</taxon>
        <taxon>Tylenchina</taxon>
        <taxon>Cephalobomorpha</taxon>
        <taxon>Cephaloboidea</taxon>
        <taxon>Cephalobidae</taxon>
        <taxon>Acrobeloides</taxon>
    </lineage>
</organism>
<keyword evidence="1" id="KW-1185">Reference proteome</keyword>
<accession>A0A914E2N6</accession>